<dbReference type="Proteomes" id="UP000663829">
    <property type="component" value="Unassembled WGS sequence"/>
</dbReference>
<evidence type="ECO:0000313" key="1">
    <source>
        <dbReference type="EMBL" id="CAF1175903.1"/>
    </source>
</evidence>
<protein>
    <submittedName>
        <fullName evidence="1">Uncharacterized protein</fullName>
    </submittedName>
</protein>
<evidence type="ECO:0000313" key="3">
    <source>
        <dbReference type="Proteomes" id="UP000663829"/>
    </source>
</evidence>
<sequence>MVLQEYILFLLGDQYSKSNIKKEITEQLHFLKGECGKTYLNVDEKYNDWLNPNFEHTFQVDDNTSQDDQENIEHITDIPVTDQLTLEFEKHVNYIGISMPRKLISHIFKDHNNMDSEHYQEVIDIIINYLDEESFKDDVDQAVLERSLKWALRTAYATQIKVLFARQENMLNKINFTIPRKSAANIPQIVSARKSQILQRSVHSATDLYRNFDTLTPLPSTSPIRTHSLNELDDPSSLLAPESTLLSHSLANTVSMRTLSTDGKYDITEEIDFQRKQKKIDRERILLKNRFYSEFLSAKLEFSISNKAYQKLHLLCNLYNTRLPPLRTITELLYIYENKIPIITNEYGAYLHVRHAIIMLTYGHKDILDSIRKSGKRILNFRLCEDGTWIGKKLNVIVSSLGWVDAGPKAQSATSLVPLAMVKIPKEDRLNLDRYITQDFIRMFERDQTTTLDGCQYQLKFIYSADYKMINQYDCTIISYSKPSGYEFPATVATIVSTAQASTIITVSDDGEEDLSVSDVRRGRKNTNTIKTKLPPIDRETMFSRWSAYDPAKGARTLDEHYEQVNTAHPKYGYEQKPLYRRNFNYGEIVVDILHMKLRICDQLLKHSIKVACDVTTPGATQNDALQQIQNGIGFAC</sequence>
<dbReference type="EMBL" id="CAJNOQ010007685">
    <property type="protein sequence ID" value="CAF1175903.1"/>
    <property type="molecule type" value="Genomic_DNA"/>
</dbReference>
<dbReference type="EMBL" id="CAJOBC010007685">
    <property type="protein sequence ID" value="CAF3939937.1"/>
    <property type="molecule type" value="Genomic_DNA"/>
</dbReference>
<dbReference type="Proteomes" id="UP000681722">
    <property type="component" value="Unassembled WGS sequence"/>
</dbReference>
<comment type="caution">
    <text evidence="1">The sequence shown here is derived from an EMBL/GenBank/DDBJ whole genome shotgun (WGS) entry which is preliminary data.</text>
</comment>
<organism evidence="1 3">
    <name type="scientific">Didymodactylos carnosus</name>
    <dbReference type="NCBI Taxonomy" id="1234261"/>
    <lineage>
        <taxon>Eukaryota</taxon>
        <taxon>Metazoa</taxon>
        <taxon>Spiralia</taxon>
        <taxon>Gnathifera</taxon>
        <taxon>Rotifera</taxon>
        <taxon>Eurotatoria</taxon>
        <taxon>Bdelloidea</taxon>
        <taxon>Philodinida</taxon>
        <taxon>Philodinidae</taxon>
        <taxon>Didymodactylos</taxon>
    </lineage>
</organism>
<accession>A0A814US56</accession>
<gene>
    <name evidence="1" type="ORF">GPM918_LOCUS22439</name>
    <name evidence="2" type="ORF">SRO942_LOCUS22437</name>
</gene>
<dbReference type="AlphaFoldDB" id="A0A814US56"/>
<evidence type="ECO:0000313" key="2">
    <source>
        <dbReference type="EMBL" id="CAF3939937.1"/>
    </source>
</evidence>
<name>A0A814US56_9BILA</name>
<keyword evidence="3" id="KW-1185">Reference proteome</keyword>
<reference evidence="1" key="1">
    <citation type="submission" date="2021-02" db="EMBL/GenBank/DDBJ databases">
        <authorList>
            <person name="Nowell W R."/>
        </authorList>
    </citation>
    <scope>NUCLEOTIDE SEQUENCE</scope>
</reference>
<proteinExistence type="predicted"/>